<comment type="caution">
    <text evidence="2">The sequence shown here is derived from an EMBL/GenBank/DDBJ whole genome shotgun (WGS) entry which is preliminary data.</text>
</comment>
<dbReference type="SUPFAM" id="SSF54427">
    <property type="entry name" value="NTF2-like"/>
    <property type="match status" value="1"/>
</dbReference>
<name>A0ABX0VA20_9HYPH</name>
<dbReference type="EMBL" id="JAATJS010000002">
    <property type="protein sequence ID" value="NIX75860.1"/>
    <property type="molecule type" value="Genomic_DNA"/>
</dbReference>
<dbReference type="RefSeq" id="WP_167671783.1">
    <property type="nucleotide sequence ID" value="NZ_JAATJS010000002.1"/>
</dbReference>
<evidence type="ECO:0000313" key="3">
    <source>
        <dbReference type="Proteomes" id="UP000707352"/>
    </source>
</evidence>
<feature type="signal peptide" evidence="1">
    <location>
        <begin position="1"/>
        <end position="23"/>
    </location>
</feature>
<keyword evidence="3" id="KW-1185">Reference proteome</keyword>
<dbReference type="InterPro" id="IPR032710">
    <property type="entry name" value="NTF2-like_dom_sf"/>
</dbReference>
<organism evidence="2 3">
    <name type="scientific">Microvirga terricola</name>
    <dbReference type="NCBI Taxonomy" id="2719797"/>
    <lineage>
        <taxon>Bacteria</taxon>
        <taxon>Pseudomonadati</taxon>
        <taxon>Pseudomonadota</taxon>
        <taxon>Alphaproteobacteria</taxon>
        <taxon>Hyphomicrobiales</taxon>
        <taxon>Methylobacteriaceae</taxon>
        <taxon>Microvirga</taxon>
    </lineage>
</organism>
<sequence>MRRQTNLATPLVLAALVATPALAGPAEDLAKARIKSIAAGDLTTVTGAYAEGAALHWVGGPLNGNYAAPGAISGVWSKFFAAQGGQNATIAATSEAANPAGATVTADVTFAGTNKIKVRYVLVYRDGKLVTEIWQVNPAATY</sequence>
<gene>
    <name evidence="2" type="ORF">HB375_04420</name>
</gene>
<dbReference type="Proteomes" id="UP000707352">
    <property type="component" value="Unassembled WGS sequence"/>
</dbReference>
<accession>A0ABX0VA20</accession>
<proteinExistence type="predicted"/>
<protein>
    <submittedName>
        <fullName evidence="2">Nuclear transport factor 2 family protein</fullName>
    </submittedName>
</protein>
<dbReference type="Gene3D" id="3.10.450.50">
    <property type="match status" value="1"/>
</dbReference>
<feature type="chain" id="PRO_5046560965" evidence="1">
    <location>
        <begin position="24"/>
        <end position="142"/>
    </location>
</feature>
<keyword evidence="1" id="KW-0732">Signal</keyword>
<evidence type="ECO:0000256" key="1">
    <source>
        <dbReference type="SAM" id="SignalP"/>
    </source>
</evidence>
<evidence type="ECO:0000313" key="2">
    <source>
        <dbReference type="EMBL" id="NIX75860.1"/>
    </source>
</evidence>
<reference evidence="2 3" key="1">
    <citation type="submission" date="2020-03" db="EMBL/GenBank/DDBJ databases">
        <title>The genome sequence of Microvirga sp. c23x22.</title>
        <authorList>
            <person name="Zhang X."/>
        </authorList>
    </citation>
    <scope>NUCLEOTIDE SEQUENCE [LARGE SCALE GENOMIC DNA]</scope>
    <source>
        <strain evidence="3">c23x22</strain>
    </source>
</reference>